<reference evidence="3 4" key="1">
    <citation type="submission" date="2019-01" db="EMBL/GenBank/DDBJ databases">
        <title>Muriicola soli sp. nov., isolated from soil.</title>
        <authorList>
            <person name="Kang H.J."/>
            <person name="Kim S.B."/>
        </authorList>
    </citation>
    <scope>NUCLEOTIDE SEQUENCE [LARGE SCALE GENOMIC DNA]</scope>
    <source>
        <strain evidence="3 4">MMS17-SY002</strain>
    </source>
</reference>
<feature type="transmembrane region" description="Helical" evidence="1">
    <location>
        <begin position="616"/>
        <end position="634"/>
    </location>
</feature>
<feature type="transmembrane region" description="Helical" evidence="1">
    <location>
        <begin position="6"/>
        <end position="24"/>
    </location>
</feature>
<dbReference type="OrthoDB" id="9810200at2"/>
<protein>
    <recommendedName>
        <fullName evidence="2">Aerotolerance regulator N-terminal domain-containing protein</fullName>
    </recommendedName>
</protein>
<dbReference type="RefSeq" id="WP_129604165.1">
    <property type="nucleotide sequence ID" value="NZ_CP035544.1"/>
</dbReference>
<feature type="transmembrane region" description="Helical" evidence="1">
    <location>
        <begin position="56"/>
        <end position="74"/>
    </location>
</feature>
<evidence type="ECO:0000313" key="4">
    <source>
        <dbReference type="Proteomes" id="UP000290889"/>
    </source>
</evidence>
<gene>
    <name evidence="3" type="ORF">EQY75_06835</name>
</gene>
<dbReference type="EMBL" id="CP035544">
    <property type="protein sequence ID" value="QBA64266.1"/>
    <property type="molecule type" value="Genomic_DNA"/>
</dbReference>
<keyword evidence="1" id="KW-0812">Transmembrane</keyword>
<evidence type="ECO:0000259" key="2">
    <source>
        <dbReference type="Pfam" id="PF07584"/>
    </source>
</evidence>
<evidence type="ECO:0000256" key="1">
    <source>
        <dbReference type="SAM" id="Phobius"/>
    </source>
</evidence>
<proteinExistence type="predicted"/>
<feature type="domain" description="Aerotolerance regulator N-terminal" evidence="2">
    <location>
        <begin position="1"/>
        <end position="76"/>
    </location>
</feature>
<dbReference type="InterPro" id="IPR024163">
    <property type="entry name" value="Aerotolerance_reg_N"/>
</dbReference>
<organism evidence="3 4">
    <name type="scientific">Muriicola soli</name>
    <dbReference type="NCBI Taxonomy" id="2507538"/>
    <lineage>
        <taxon>Bacteria</taxon>
        <taxon>Pseudomonadati</taxon>
        <taxon>Bacteroidota</taxon>
        <taxon>Flavobacteriia</taxon>
        <taxon>Flavobacteriales</taxon>
        <taxon>Flavobacteriaceae</taxon>
        <taxon>Muriicola</taxon>
    </lineage>
</organism>
<dbReference type="AlphaFoldDB" id="A0A411E975"/>
<dbReference type="PANTHER" id="PTHR37464">
    <property type="entry name" value="BLL2463 PROTEIN"/>
    <property type="match status" value="1"/>
</dbReference>
<sequence>MLFKYPQFLWFLWLLLIPIFIHLLQLRRFRPTPFTNVRLLQRVQAKSQKSQSLKRWLLLLTRMALFTALIIAFAQPFTANPTAFQEQELAIYLDNSFSMQARNDNSTLLDDAIQELITSAPEDVSFSLFSNTTEYKDVTLGEIRNTILQLPHSSNQLTLEEIILKGQTLFNERENSLKNLILISDFQKSMGIDSIIPPGDSELVLVPYRADDLVNVAIDSVYIQDPSASDNKLVISISGNTDFGSIPVSLFDRGNLIAKSAVSYKPEENSELVFSLPDGQFIEGVVSVSDQGLEYDNELYFNINTREKIKILAVGNAEGEFLSRLFGDELTEFQNVSSLDQGIATLKDQDLVILNQITGLPPAMAESLKEFITQGGSLVLIPSREMVISDFNLLLSSFGISFGPRSDIPVDINEINYAHPLYSEVFEERADNFEYPTVQEHFRLNGRRSTILKYANEQPFLANKDKLYVFTAALDPGNTNFTSSPLIVPTIYAMALRSRSLPQLYYQLGRNSSVDIAEVPDEDRILSLKKEELEFIPRQQLAGEKTRLWFEESPTDPGIYSLENAEIPRSFSFNYKRDESELTYLDLGKLQETAEVSNSISEFFEEFENMRAVNSLWKWFVILALLFILAEIIIQKALK</sequence>
<dbReference type="NCBIfam" id="TIGR02226">
    <property type="entry name" value="two_anch"/>
    <property type="match status" value="1"/>
</dbReference>
<dbReference type="KEGG" id="mur:EQY75_06835"/>
<keyword evidence="1" id="KW-0472">Membrane</keyword>
<keyword evidence="1" id="KW-1133">Transmembrane helix</keyword>
<dbReference type="Proteomes" id="UP000290889">
    <property type="component" value="Chromosome"/>
</dbReference>
<dbReference type="SUPFAM" id="SSF52317">
    <property type="entry name" value="Class I glutamine amidotransferase-like"/>
    <property type="match status" value="1"/>
</dbReference>
<dbReference type="Pfam" id="PF07584">
    <property type="entry name" value="BatA"/>
    <property type="match status" value="1"/>
</dbReference>
<dbReference type="PANTHER" id="PTHR37464:SF1">
    <property type="entry name" value="BLL2463 PROTEIN"/>
    <property type="match status" value="1"/>
</dbReference>
<name>A0A411E975_9FLAO</name>
<accession>A0A411E975</accession>
<evidence type="ECO:0000313" key="3">
    <source>
        <dbReference type="EMBL" id="QBA64266.1"/>
    </source>
</evidence>
<dbReference type="InterPro" id="IPR011933">
    <property type="entry name" value="Double_TM_dom"/>
</dbReference>
<keyword evidence="4" id="KW-1185">Reference proteome</keyword>
<dbReference type="InterPro" id="IPR029062">
    <property type="entry name" value="Class_I_gatase-like"/>
</dbReference>